<dbReference type="SUPFAM" id="SSF51011">
    <property type="entry name" value="Glycosyl hydrolase domain"/>
    <property type="match status" value="1"/>
</dbReference>
<dbReference type="SMART" id="SM00236">
    <property type="entry name" value="fCBD"/>
    <property type="match status" value="1"/>
</dbReference>
<dbReference type="GO" id="GO:0004348">
    <property type="term" value="F:glucosylceramidase activity"/>
    <property type="evidence" value="ECO:0007669"/>
    <property type="project" value="InterPro"/>
</dbReference>
<reference evidence="6" key="1">
    <citation type="submission" date="2022-12" db="EMBL/GenBank/DDBJ databases">
        <authorList>
            <person name="Petersen C."/>
        </authorList>
    </citation>
    <scope>NUCLEOTIDE SEQUENCE</scope>
    <source>
        <strain evidence="6">IBT 16125</strain>
    </source>
</reference>
<dbReference type="Pfam" id="PF17189">
    <property type="entry name" value="Glyco_hydro_30C"/>
    <property type="match status" value="1"/>
</dbReference>
<dbReference type="GO" id="GO:0005576">
    <property type="term" value="C:extracellular region"/>
    <property type="evidence" value="ECO:0007669"/>
    <property type="project" value="InterPro"/>
</dbReference>
<dbReference type="SUPFAM" id="SSF51445">
    <property type="entry name" value="(Trans)glycosidases"/>
    <property type="match status" value="1"/>
</dbReference>
<keyword evidence="2 4" id="KW-0732">Signal</keyword>
<comment type="similarity">
    <text evidence="1">Belongs to the glycosyl hydrolase 30 family.</text>
</comment>
<evidence type="ECO:0000313" key="6">
    <source>
        <dbReference type="EMBL" id="KAJ5439032.1"/>
    </source>
</evidence>
<sequence>MYIALLTTLGVTLQVGLATAQTKVTVDAGTTYQVIDGFGFSEAFGFGGGVENAPAAQQTQALNYMFSTTEGAGMTILRNRIAADPNGTIEPNSPGSPSTTPSYRSIGDDASQIFWSKNAREMGVKYIYADAWSAPGFMKTNNDYINGGYLCGVTGHTCSSGDWRQAYANYLVQYLQDYATQGITVDFVGFLNEPEFSPSYDSMSSDGTEAASFIPILHDAIQKAGLSTGITCCDAEGWTDQVTFTQQLISAGAEQYLSRITSHWYTSQGTSPINTSLRVWETEYADLDDAFTATWYSSGAFNEGLTWAKLIYQGLVECNLSAFLYWVGAQSNSNAAGLVTLTGSGSSTQVVASGSLWAFAMFSRYIRPDAVRIGVSGTPTNTQVAAFKNTDGSIVTVMINSGASSQSISLGGGTISSAKAYYMDNSVSSPSSLSITLSGGNIAATLPAYSVVTFIFSSTGSTSSTTTTIVNSITSTTTTASATSTGLAQHWGQCGGQGWTGPSVCASPYTCQSVNPYYSQCL</sequence>
<evidence type="ECO:0000256" key="4">
    <source>
        <dbReference type="SAM" id="SignalP"/>
    </source>
</evidence>
<dbReference type="SUPFAM" id="SSF57180">
    <property type="entry name" value="Cellulose-binding domain"/>
    <property type="match status" value="1"/>
</dbReference>
<dbReference type="GO" id="GO:0005975">
    <property type="term" value="P:carbohydrate metabolic process"/>
    <property type="evidence" value="ECO:0007669"/>
    <property type="project" value="InterPro"/>
</dbReference>
<dbReference type="PROSITE" id="PS00562">
    <property type="entry name" value="CBM1_1"/>
    <property type="match status" value="1"/>
</dbReference>
<evidence type="ECO:0000313" key="7">
    <source>
        <dbReference type="Proteomes" id="UP001213681"/>
    </source>
</evidence>
<comment type="caution">
    <text evidence="6">The sequence shown here is derived from an EMBL/GenBank/DDBJ whole genome shotgun (WGS) entry which is preliminary data.</text>
</comment>
<dbReference type="PROSITE" id="PS51164">
    <property type="entry name" value="CBM1_2"/>
    <property type="match status" value="1"/>
</dbReference>
<dbReference type="GO" id="GO:0030248">
    <property type="term" value="F:cellulose binding"/>
    <property type="evidence" value="ECO:0007669"/>
    <property type="project" value="InterPro"/>
</dbReference>
<dbReference type="GO" id="GO:0006680">
    <property type="term" value="P:glucosylceramide catabolic process"/>
    <property type="evidence" value="ECO:0007669"/>
    <property type="project" value="TreeGrafter"/>
</dbReference>
<dbReference type="InterPro" id="IPR013780">
    <property type="entry name" value="Glyco_hydro_b"/>
</dbReference>
<dbReference type="InterPro" id="IPR017853">
    <property type="entry name" value="GH"/>
</dbReference>
<dbReference type="RefSeq" id="XP_056762261.1">
    <property type="nucleotide sequence ID" value="XM_056913412.1"/>
</dbReference>
<proteinExistence type="inferred from homology"/>
<dbReference type="InterPro" id="IPR001139">
    <property type="entry name" value="Glyco_hydro_30"/>
</dbReference>
<dbReference type="Gene3D" id="2.60.40.1180">
    <property type="entry name" value="Golgi alpha-mannosidase II"/>
    <property type="match status" value="1"/>
</dbReference>
<dbReference type="GeneID" id="81603655"/>
<name>A0AAD6FZW4_9EURO</name>
<feature type="chain" id="PRO_5042207943" description="CBM1 domain-containing protein" evidence="4">
    <location>
        <begin position="21"/>
        <end position="522"/>
    </location>
</feature>
<protein>
    <recommendedName>
        <fullName evidence="5">CBM1 domain-containing protein</fullName>
    </recommendedName>
</protein>
<dbReference type="PANTHER" id="PTHR11069:SF23">
    <property type="entry name" value="LYSOSOMAL ACID GLUCOSYLCERAMIDASE"/>
    <property type="match status" value="1"/>
</dbReference>
<reference evidence="6" key="2">
    <citation type="journal article" date="2023" name="IMA Fungus">
        <title>Comparative genomic study of the Penicillium genus elucidates a diverse pangenome and 15 lateral gene transfer events.</title>
        <authorList>
            <person name="Petersen C."/>
            <person name="Sorensen T."/>
            <person name="Nielsen M.R."/>
            <person name="Sondergaard T.E."/>
            <person name="Sorensen J.L."/>
            <person name="Fitzpatrick D.A."/>
            <person name="Frisvad J.C."/>
            <person name="Nielsen K.L."/>
        </authorList>
    </citation>
    <scope>NUCLEOTIDE SEQUENCE</scope>
    <source>
        <strain evidence="6">IBT 16125</strain>
    </source>
</reference>
<evidence type="ECO:0000256" key="1">
    <source>
        <dbReference type="ARBA" id="ARBA00005382"/>
    </source>
</evidence>
<dbReference type="InterPro" id="IPR039514">
    <property type="entry name" value="6GAL-like"/>
</dbReference>
<evidence type="ECO:0000256" key="3">
    <source>
        <dbReference type="ARBA" id="ARBA00022801"/>
    </source>
</evidence>
<organism evidence="6 7">
    <name type="scientific">Penicillium daleae</name>
    <dbReference type="NCBI Taxonomy" id="63821"/>
    <lineage>
        <taxon>Eukaryota</taxon>
        <taxon>Fungi</taxon>
        <taxon>Dikarya</taxon>
        <taxon>Ascomycota</taxon>
        <taxon>Pezizomycotina</taxon>
        <taxon>Eurotiomycetes</taxon>
        <taxon>Eurotiomycetidae</taxon>
        <taxon>Eurotiales</taxon>
        <taxon>Aspergillaceae</taxon>
        <taxon>Penicillium</taxon>
    </lineage>
</organism>
<dbReference type="PANTHER" id="PTHR11069">
    <property type="entry name" value="GLUCOSYLCERAMIDASE"/>
    <property type="match status" value="1"/>
</dbReference>
<dbReference type="InterPro" id="IPR033452">
    <property type="entry name" value="GH30_C"/>
</dbReference>
<dbReference type="AlphaFoldDB" id="A0AAD6FZW4"/>
<evidence type="ECO:0000259" key="5">
    <source>
        <dbReference type="PROSITE" id="PS51164"/>
    </source>
</evidence>
<dbReference type="InterPro" id="IPR000254">
    <property type="entry name" value="CBD"/>
</dbReference>
<dbReference type="GO" id="GO:0016020">
    <property type="term" value="C:membrane"/>
    <property type="evidence" value="ECO:0007669"/>
    <property type="project" value="GOC"/>
</dbReference>
<accession>A0AAD6FZW4</accession>
<keyword evidence="7" id="KW-1185">Reference proteome</keyword>
<dbReference type="Pfam" id="PF00734">
    <property type="entry name" value="CBM_1"/>
    <property type="match status" value="1"/>
</dbReference>
<feature type="signal peptide" evidence="4">
    <location>
        <begin position="1"/>
        <end position="20"/>
    </location>
</feature>
<dbReference type="Proteomes" id="UP001213681">
    <property type="component" value="Unassembled WGS sequence"/>
</dbReference>
<dbReference type="InterPro" id="IPR035971">
    <property type="entry name" value="CBD_sf"/>
</dbReference>
<feature type="domain" description="CBM1" evidence="5">
    <location>
        <begin position="486"/>
        <end position="522"/>
    </location>
</feature>
<gene>
    <name evidence="6" type="ORF">N7458_010030</name>
</gene>
<keyword evidence="3" id="KW-0378">Hydrolase</keyword>
<evidence type="ECO:0000256" key="2">
    <source>
        <dbReference type="ARBA" id="ARBA00022729"/>
    </source>
</evidence>
<dbReference type="EMBL" id="JAPVEA010000008">
    <property type="protein sequence ID" value="KAJ5439032.1"/>
    <property type="molecule type" value="Genomic_DNA"/>
</dbReference>
<dbReference type="Gene3D" id="3.20.20.80">
    <property type="entry name" value="Glycosidases"/>
    <property type="match status" value="1"/>
</dbReference>
<dbReference type="Pfam" id="PF14587">
    <property type="entry name" value="Glyco_hydr_30_2"/>
    <property type="match status" value="1"/>
</dbReference>